<sequence length="104" mass="11283">MHIAADLGTAECVALLLKHGARPDIHDPSGFTPIIIASRKGHVDIVKQLIAVGCNVNKPTFRVRASALHWAATNGHYRTVQELVNAGANIEDRTCHQRTPLMLA</sequence>
<keyword evidence="1" id="KW-0677">Repeat</keyword>
<dbReference type="Proteomes" id="UP000014760">
    <property type="component" value="Unassembled WGS sequence"/>
</dbReference>
<dbReference type="OrthoDB" id="194358at2759"/>
<dbReference type="PANTHER" id="PTHR24171">
    <property type="entry name" value="ANKYRIN REPEAT DOMAIN-CONTAINING PROTEIN 39-RELATED"/>
    <property type="match status" value="1"/>
</dbReference>
<dbReference type="PROSITE" id="PS50297">
    <property type="entry name" value="ANK_REP_REGION"/>
    <property type="match status" value="3"/>
</dbReference>
<evidence type="ECO:0000313" key="4">
    <source>
        <dbReference type="EnsemblMetazoa" id="CapteP27734"/>
    </source>
</evidence>
<dbReference type="Gene3D" id="1.25.40.20">
    <property type="entry name" value="Ankyrin repeat-containing domain"/>
    <property type="match status" value="1"/>
</dbReference>
<reference evidence="4" key="3">
    <citation type="submission" date="2015-06" db="UniProtKB">
        <authorList>
            <consortium name="EnsemblMetazoa"/>
        </authorList>
    </citation>
    <scope>IDENTIFICATION</scope>
</reference>
<evidence type="ECO:0000256" key="3">
    <source>
        <dbReference type="PROSITE-ProRule" id="PRU00023"/>
    </source>
</evidence>
<reference evidence="5" key="2">
    <citation type="journal article" date="2013" name="Nature">
        <title>Insights into bilaterian evolution from three spiralian genomes.</title>
        <authorList>
            <person name="Simakov O."/>
            <person name="Marletaz F."/>
            <person name="Cho S.J."/>
            <person name="Edsinger-Gonzales E."/>
            <person name="Havlak P."/>
            <person name="Hellsten U."/>
            <person name="Kuo D.H."/>
            <person name="Larsson T."/>
            <person name="Lv J."/>
            <person name="Arendt D."/>
            <person name="Savage R."/>
            <person name="Osoegawa K."/>
            <person name="de Jong P."/>
            <person name="Grimwood J."/>
            <person name="Chapman J.A."/>
            <person name="Shapiro H."/>
            <person name="Aerts A."/>
            <person name="Otillar R.P."/>
            <person name="Terry A.Y."/>
            <person name="Boore J.L."/>
            <person name="Grigoriev I.V."/>
            <person name="Lindberg D.R."/>
            <person name="Seaver E.C."/>
            <person name="Weisblat D.A."/>
            <person name="Putnam N.H."/>
            <person name="Rokhsar D.S."/>
        </authorList>
    </citation>
    <scope>NUCLEOTIDE SEQUENCE</scope>
    <source>
        <strain evidence="5">I ESC-2004</strain>
    </source>
</reference>
<feature type="repeat" description="ANK" evidence="3">
    <location>
        <begin position="1"/>
        <end position="28"/>
    </location>
</feature>
<accession>X2B2A8</accession>
<dbReference type="InterPro" id="IPR036770">
    <property type="entry name" value="Ankyrin_rpt-contain_sf"/>
</dbReference>
<dbReference type="EMBL" id="AMQN01013610">
    <property type="status" value="NOT_ANNOTATED_CDS"/>
    <property type="molecule type" value="Genomic_DNA"/>
</dbReference>
<dbReference type="HOGENOM" id="CLU_000134_45_2_1"/>
<name>X2B2A8_CAPTE</name>
<dbReference type="PANTHER" id="PTHR24171:SF9">
    <property type="entry name" value="ANKYRIN REPEAT DOMAIN-CONTAINING PROTEIN 39"/>
    <property type="match status" value="1"/>
</dbReference>
<dbReference type="STRING" id="283909.R7TJV6"/>
<protein>
    <submittedName>
        <fullName evidence="4">Uncharacterized protein</fullName>
    </submittedName>
</protein>
<proteinExistence type="predicted"/>
<dbReference type="PROSITE" id="PS50088">
    <property type="entry name" value="ANK_REPEAT"/>
    <property type="match status" value="3"/>
</dbReference>
<dbReference type="SUPFAM" id="SSF48403">
    <property type="entry name" value="Ankyrin repeat"/>
    <property type="match status" value="1"/>
</dbReference>
<dbReference type="EnsemblMetazoa" id="CapteT27734">
    <property type="protein sequence ID" value="CapteP27734"/>
    <property type="gene ID" value="CapteG27734"/>
</dbReference>
<evidence type="ECO:0000256" key="1">
    <source>
        <dbReference type="ARBA" id="ARBA00022737"/>
    </source>
</evidence>
<feature type="repeat" description="ANK" evidence="3">
    <location>
        <begin position="29"/>
        <end position="61"/>
    </location>
</feature>
<feature type="repeat" description="ANK" evidence="3">
    <location>
        <begin position="63"/>
        <end position="95"/>
    </location>
</feature>
<evidence type="ECO:0000313" key="5">
    <source>
        <dbReference type="Proteomes" id="UP000014760"/>
    </source>
</evidence>
<evidence type="ECO:0000256" key="2">
    <source>
        <dbReference type="ARBA" id="ARBA00023043"/>
    </source>
</evidence>
<organism evidence="4 5">
    <name type="scientific">Capitella teleta</name>
    <name type="common">Polychaete worm</name>
    <dbReference type="NCBI Taxonomy" id="283909"/>
    <lineage>
        <taxon>Eukaryota</taxon>
        <taxon>Metazoa</taxon>
        <taxon>Spiralia</taxon>
        <taxon>Lophotrochozoa</taxon>
        <taxon>Annelida</taxon>
        <taxon>Polychaeta</taxon>
        <taxon>Sedentaria</taxon>
        <taxon>Scolecida</taxon>
        <taxon>Capitellidae</taxon>
        <taxon>Capitella</taxon>
    </lineage>
</organism>
<keyword evidence="5" id="KW-1185">Reference proteome</keyword>
<dbReference type="OMA" id="CHIDIVR"/>
<reference evidence="5" key="1">
    <citation type="submission" date="2012-12" db="EMBL/GenBank/DDBJ databases">
        <authorList>
            <person name="Hellsten U."/>
            <person name="Grimwood J."/>
            <person name="Chapman J.A."/>
            <person name="Shapiro H."/>
            <person name="Aerts A."/>
            <person name="Otillar R.P."/>
            <person name="Terry A.Y."/>
            <person name="Boore J.L."/>
            <person name="Simakov O."/>
            <person name="Marletaz F."/>
            <person name="Cho S.-J."/>
            <person name="Edsinger-Gonzales E."/>
            <person name="Havlak P."/>
            <person name="Kuo D.-H."/>
            <person name="Larsson T."/>
            <person name="Lv J."/>
            <person name="Arendt D."/>
            <person name="Savage R."/>
            <person name="Osoegawa K."/>
            <person name="de Jong P."/>
            <person name="Lindberg D.R."/>
            <person name="Seaver E.C."/>
            <person name="Weisblat D.A."/>
            <person name="Putnam N.H."/>
            <person name="Grigoriev I.V."/>
            <person name="Rokhsar D.S."/>
        </authorList>
    </citation>
    <scope>NUCLEOTIDE SEQUENCE</scope>
    <source>
        <strain evidence="5">I ESC-2004</strain>
    </source>
</reference>
<keyword evidence="2 3" id="KW-0040">ANK repeat</keyword>
<dbReference type="InterPro" id="IPR002110">
    <property type="entry name" value="Ankyrin_rpt"/>
</dbReference>
<dbReference type="SMART" id="SM00248">
    <property type="entry name" value="ANK"/>
    <property type="match status" value="3"/>
</dbReference>
<dbReference type="Pfam" id="PF12796">
    <property type="entry name" value="Ank_2"/>
    <property type="match status" value="2"/>
</dbReference>